<gene>
    <name evidence="1" type="ORF">SAMN04488071_3616</name>
</gene>
<evidence type="ECO:0000313" key="1">
    <source>
        <dbReference type="EMBL" id="SDE70867.1"/>
    </source>
</evidence>
<accession>A0A1G7F4R7</accession>
<evidence type="ECO:0000313" key="2">
    <source>
        <dbReference type="Proteomes" id="UP000183685"/>
    </source>
</evidence>
<proteinExistence type="predicted"/>
<dbReference type="AlphaFoldDB" id="A0A1G7F4R7"/>
<protein>
    <submittedName>
        <fullName evidence="1">Uncharacterized protein</fullName>
    </submittedName>
</protein>
<keyword evidence="2" id="KW-1185">Reference proteome</keyword>
<dbReference type="EMBL" id="FNAK01000009">
    <property type="protein sequence ID" value="SDE70867.1"/>
    <property type="molecule type" value="Genomic_DNA"/>
</dbReference>
<name>A0A1G7F4R7_9PROT</name>
<organism evidence="1 2">
    <name type="scientific">Kordiimonas lacus</name>
    <dbReference type="NCBI Taxonomy" id="637679"/>
    <lineage>
        <taxon>Bacteria</taxon>
        <taxon>Pseudomonadati</taxon>
        <taxon>Pseudomonadota</taxon>
        <taxon>Alphaproteobacteria</taxon>
        <taxon>Kordiimonadales</taxon>
        <taxon>Kordiimonadaceae</taxon>
        <taxon>Kordiimonas</taxon>
    </lineage>
</organism>
<reference evidence="1 2" key="1">
    <citation type="submission" date="2016-10" db="EMBL/GenBank/DDBJ databases">
        <authorList>
            <person name="de Groot N.N."/>
        </authorList>
    </citation>
    <scope>NUCLEOTIDE SEQUENCE [LARGE SCALE GENOMIC DNA]</scope>
    <source>
        <strain evidence="1 2">CGMCC 1.9109</strain>
    </source>
</reference>
<dbReference type="Proteomes" id="UP000183685">
    <property type="component" value="Unassembled WGS sequence"/>
</dbReference>
<dbReference type="STRING" id="637679.GCA_001550055_01588"/>
<sequence>MTNESRLSPRPGTDPGSFFVKAKTWFNTLAEAFEYDQQAALIGEISTLRTRVKRIEEQLKVDETRVTSR</sequence>
<dbReference type="RefSeq" id="WP_068303562.1">
    <property type="nucleotide sequence ID" value="NZ_FNAK01000009.1"/>
</dbReference>